<feature type="transmembrane region" description="Helical" evidence="1">
    <location>
        <begin position="344"/>
        <end position="363"/>
    </location>
</feature>
<organism evidence="2 3">
    <name type="scientific">Deinococcus ficus</name>
    <dbReference type="NCBI Taxonomy" id="317577"/>
    <lineage>
        <taxon>Bacteria</taxon>
        <taxon>Thermotogati</taxon>
        <taxon>Deinococcota</taxon>
        <taxon>Deinococci</taxon>
        <taxon>Deinococcales</taxon>
        <taxon>Deinococcaceae</taxon>
        <taxon>Deinococcus</taxon>
    </lineage>
</organism>
<evidence type="ECO:0008006" key="4">
    <source>
        <dbReference type="Google" id="ProtNLM"/>
    </source>
</evidence>
<gene>
    <name evidence="2" type="ORF">DFI_18145</name>
</gene>
<keyword evidence="1" id="KW-0472">Membrane</keyword>
<dbReference type="STRING" id="317577.GCA_000419625_03353"/>
<feature type="transmembrane region" description="Helical" evidence="1">
    <location>
        <begin position="167"/>
        <end position="187"/>
    </location>
</feature>
<dbReference type="GO" id="GO:0016020">
    <property type="term" value="C:membrane"/>
    <property type="evidence" value="ECO:0007669"/>
    <property type="project" value="UniProtKB-SubCell"/>
</dbReference>
<feature type="transmembrane region" description="Helical" evidence="1">
    <location>
        <begin position="36"/>
        <end position="58"/>
    </location>
</feature>
<feature type="transmembrane region" description="Helical" evidence="1">
    <location>
        <begin position="65"/>
        <end position="83"/>
    </location>
</feature>
<dbReference type="KEGG" id="dfc:DFI_18145"/>
<keyword evidence="3" id="KW-1185">Reference proteome</keyword>
<evidence type="ECO:0000256" key="1">
    <source>
        <dbReference type="SAM" id="Phobius"/>
    </source>
</evidence>
<dbReference type="AlphaFoldDB" id="A0A221T2G8"/>
<keyword evidence="1" id="KW-1133">Transmembrane helix</keyword>
<keyword evidence="1" id="KW-0812">Transmembrane</keyword>
<feature type="transmembrane region" description="Helical" evidence="1">
    <location>
        <begin position="245"/>
        <end position="266"/>
    </location>
</feature>
<feature type="transmembrane region" description="Helical" evidence="1">
    <location>
        <begin position="375"/>
        <end position="395"/>
    </location>
</feature>
<proteinExistence type="predicted"/>
<protein>
    <recommendedName>
        <fullName evidence="4">Ligase</fullName>
    </recommendedName>
</protein>
<feature type="transmembrane region" description="Helical" evidence="1">
    <location>
        <begin position="95"/>
        <end position="112"/>
    </location>
</feature>
<dbReference type="EMBL" id="CP021083">
    <property type="protein sequence ID" value="ASN83094.1"/>
    <property type="molecule type" value="Genomic_DNA"/>
</dbReference>
<accession>A0A221T2G8</accession>
<sequence>MQLRRRETDLWLHVGLFSLYLGTFSVFGFARRLDPSLGSAAQLGLLLLTWLLVLYAVWRSRRLPMWGVVLLALLPYAHMVWFTATGESTAGAFSYVYKFSGFLIAPYLWLWARNRDEGQIERTLMVLATVAAARAVLTFAVPGLAPGAGKFADDFIVYEWVGPLPRIFYPGMALVFLGLTVSLRNIFQTSDRALPLEVARALLFLTALCVNMSRGMLILAVLIVTLLVLLKFSSGAVAAGRKGRLVLGALLTLSGTALVVVATPLADTVANAAAGFGGQERFSLDQKNLDWRAQQVSAAFRLVQTPEAQWLGVGTNTFIPESLENPRLGEVTNELHYSYDSVRWTFGTLGLILLITFTMAQPLARTLLLRPATPLVLPALLTGAFIGLVGLYTVVFTTTDWSFALTVCGAYLHARCDARRALPAPARPRRAVPALNGPARRFPA</sequence>
<reference evidence="2 3" key="1">
    <citation type="submission" date="2017-05" db="EMBL/GenBank/DDBJ databases">
        <title>The complete genome sequence of Deinococcus ficus isolated from the rhizosphere of the Ficus religiosa L. in Taiwan.</title>
        <authorList>
            <person name="Wu K.-M."/>
            <person name="Liao T.-L."/>
            <person name="Liu Y.-M."/>
            <person name="Young C.-C."/>
            <person name="Tsai S.-F."/>
        </authorList>
    </citation>
    <scope>NUCLEOTIDE SEQUENCE [LARGE SCALE GENOMIC DNA]</scope>
    <source>
        <strain evidence="2 3">CC-FR2-10</strain>
        <plasmid evidence="3">pdfi2</plasmid>
    </source>
</reference>
<feature type="transmembrane region" description="Helical" evidence="1">
    <location>
        <begin position="12"/>
        <end position="30"/>
    </location>
</feature>
<feature type="transmembrane region" description="Helical" evidence="1">
    <location>
        <begin position="219"/>
        <end position="238"/>
    </location>
</feature>
<feature type="transmembrane region" description="Helical" evidence="1">
    <location>
        <begin position="124"/>
        <end position="147"/>
    </location>
</feature>
<keyword evidence="2" id="KW-0614">Plasmid</keyword>
<dbReference type="Proteomes" id="UP000259030">
    <property type="component" value="Plasmid pDFI2"/>
</dbReference>
<dbReference type="RefSeq" id="WP_027462294.1">
    <property type="nucleotide sequence ID" value="NZ_CP021083.1"/>
</dbReference>
<geneLocation type="plasmid" evidence="3">
    <name>pdfi2</name>
</geneLocation>
<name>A0A221T2G8_9DEIO</name>
<evidence type="ECO:0000313" key="3">
    <source>
        <dbReference type="Proteomes" id="UP000259030"/>
    </source>
</evidence>
<evidence type="ECO:0000313" key="2">
    <source>
        <dbReference type="EMBL" id="ASN83094.1"/>
    </source>
</evidence>